<protein>
    <recommendedName>
        <fullName evidence="11">Ubiquitin-like domain-containing protein</fullName>
    </recommendedName>
</protein>
<dbReference type="SUPFAM" id="SSF54236">
    <property type="entry name" value="Ubiquitin-like"/>
    <property type="match status" value="1"/>
</dbReference>
<evidence type="ECO:0000256" key="7">
    <source>
        <dbReference type="ARBA" id="ARBA00023242"/>
    </source>
</evidence>
<feature type="region of interest" description="Disordered" evidence="10">
    <location>
        <begin position="250"/>
        <end position="322"/>
    </location>
</feature>
<sequence length="497" mass="54231">MIISPKSNSSSSFSFSSSLIAIYPREFDPFTRELTPMEDNNRIYHLFVKLLDGKTRTLRFTSPTVSALDVKQRLHETTRIPSRHQRLVTGGLRHISDDSVFSCADDGAAIFPTVHLLLRLVGGKGGFGSLLRGAATKAGQKKTNNFDACRDMSGRRLRHVNAEKKLEEWKAEEEQRKLERIAEEFIKKKAKKGKKGVGDGEAEKYVAKYREESERCVADVLESVNEAVKRKGEPVGGAEAKRLKIWMGKRKFGGSDSDDTDEEGGDDEEEREKSVVLNNGNHSDSSKEADGSSGSVAGGKQDDEFSGGASSESVSEEEKEIVLQGIVESDGCGCRESLPADLVEPVIHEKKMAESTSVPLVSETEALLAENREDCNGLEIVNLEEATGQPPNVSSVGNGEGLESASVDCEANTLDSKSRVCEEALASTNTAEMETPLNFDGFNSVGEMEVLGLERLKSELQARGLKCGGTLQERAARLFLLKTTPLEKLPKKLLAKK</sequence>
<dbReference type="AlphaFoldDB" id="A0A5N6QJP4"/>
<dbReference type="InterPro" id="IPR000626">
    <property type="entry name" value="Ubiquitin-like_dom"/>
</dbReference>
<evidence type="ECO:0000256" key="6">
    <source>
        <dbReference type="ARBA" id="ARBA00023187"/>
    </source>
</evidence>
<feature type="compositionally biased region" description="Acidic residues" evidence="10">
    <location>
        <begin position="256"/>
        <end position="270"/>
    </location>
</feature>
<evidence type="ECO:0000313" key="12">
    <source>
        <dbReference type="EMBL" id="KAE7999367.1"/>
    </source>
</evidence>
<feature type="coiled-coil region" evidence="9">
    <location>
        <begin position="159"/>
        <end position="191"/>
    </location>
</feature>
<dbReference type="PANTHER" id="PTHR12786">
    <property type="entry name" value="SPLICING FACTOR SF3A-RELATED"/>
    <property type="match status" value="1"/>
</dbReference>
<dbReference type="PANTHER" id="PTHR12786:SF1">
    <property type="entry name" value="SPLICING REGULATOR SDE2"/>
    <property type="match status" value="1"/>
</dbReference>
<dbReference type="EMBL" id="CM017321">
    <property type="protein sequence ID" value="KAE7999367.1"/>
    <property type="molecule type" value="Genomic_DNA"/>
</dbReference>
<dbReference type="PROSITE" id="PS50053">
    <property type="entry name" value="UBIQUITIN_2"/>
    <property type="match status" value="1"/>
</dbReference>
<dbReference type="Gene3D" id="3.10.20.90">
    <property type="entry name" value="Phosphatidylinositol 3-kinase Catalytic Subunit, Chain A, domain 1"/>
    <property type="match status" value="1"/>
</dbReference>
<dbReference type="GO" id="GO:0005737">
    <property type="term" value="C:cytoplasm"/>
    <property type="evidence" value="ECO:0007669"/>
    <property type="project" value="UniProtKB-SubCell"/>
</dbReference>
<keyword evidence="9" id="KW-0175">Coiled coil</keyword>
<dbReference type="OrthoDB" id="547031at2759"/>
<dbReference type="CDD" id="cd17039">
    <property type="entry name" value="Ubl_ubiquitin_like"/>
    <property type="match status" value="1"/>
</dbReference>
<keyword evidence="7" id="KW-0539">Nucleus</keyword>
<proteinExistence type="inferred from homology"/>
<dbReference type="Proteomes" id="UP000327013">
    <property type="component" value="Chromosome 1"/>
</dbReference>
<keyword evidence="6" id="KW-0508">mRNA splicing</keyword>
<dbReference type="GO" id="GO:0006397">
    <property type="term" value="P:mRNA processing"/>
    <property type="evidence" value="ECO:0007669"/>
    <property type="project" value="UniProtKB-KW"/>
</dbReference>
<evidence type="ECO:0000256" key="4">
    <source>
        <dbReference type="ARBA" id="ARBA00022490"/>
    </source>
</evidence>
<reference evidence="12 13" key="1">
    <citation type="submission" date="2019-06" db="EMBL/GenBank/DDBJ databases">
        <title>A chromosomal-level reference genome of Carpinus fangiana (Coryloideae, Betulaceae).</title>
        <authorList>
            <person name="Yang X."/>
            <person name="Wang Z."/>
            <person name="Zhang L."/>
            <person name="Hao G."/>
            <person name="Liu J."/>
            <person name="Yang Y."/>
        </authorList>
    </citation>
    <scope>NUCLEOTIDE SEQUENCE [LARGE SCALE GENOMIC DNA]</scope>
    <source>
        <strain evidence="12">Cfa_2016G</strain>
        <tissue evidence="12">Leaf</tissue>
    </source>
</reference>
<organism evidence="12 13">
    <name type="scientific">Carpinus fangiana</name>
    <dbReference type="NCBI Taxonomy" id="176857"/>
    <lineage>
        <taxon>Eukaryota</taxon>
        <taxon>Viridiplantae</taxon>
        <taxon>Streptophyta</taxon>
        <taxon>Embryophyta</taxon>
        <taxon>Tracheophyta</taxon>
        <taxon>Spermatophyta</taxon>
        <taxon>Magnoliopsida</taxon>
        <taxon>eudicotyledons</taxon>
        <taxon>Gunneridae</taxon>
        <taxon>Pentapetalae</taxon>
        <taxon>rosids</taxon>
        <taxon>fabids</taxon>
        <taxon>Fagales</taxon>
        <taxon>Betulaceae</taxon>
        <taxon>Carpinus</taxon>
    </lineage>
</organism>
<gene>
    <name evidence="12" type="ORF">FH972_003806</name>
</gene>
<dbReference type="GO" id="GO:0005634">
    <property type="term" value="C:nucleus"/>
    <property type="evidence" value="ECO:0007669"/>
    <property type="project" value="UniProtKB-SubCell"/>
</dbReference>
<keyword evidence="13" id="KW-1185">Reference proteome</keyword>
<dbReference type="InterPro" id="IPR025086">
    <property type="entry name" value="SDE2/SF3A3_SAP"/>
</dbReference>
<dbReference type="Pfam" id="PF22782">
    <property type="entry name" value="SDE2"/>
    <property type="match status" value="1"/>
</dbReference>
<feature type="domain" description="Ubiquitin-like" evidence="11">
    <location>
        <begin position="44"/>
        <end position="123"/>
    </location>
</feature>
<comment type="subcellular location">
    <subcellularLocation>
        <location evidence="2">Cytoplasm</location>
    </subcellularLocation>
    <subcellularLocation>
        <location evidence="1">Nucleus</location>
    </subcellularLocation>
</comment>
<evidence type="ECO:0000259" key="11">
    <source>
        <dbReference type="PROSITE" id="PS50053"/>
    </source>
</evidence>
<dbReference type="Pfam" id="PF13297">
    <property type="entry name" value="SDE2_2C"/>
    <property type="match status" value="1"/>
</dbReference>
<evidence type="ECO:0000313" key="13">
    <source>
        <dbReference type="Proteomes" id="UP000327013"/>
    </source>
</evidence>
<name>A0A5N6QJP4_9ROSI</name>
<dbReference type="InterPro" id="IPR051421">
    <property type="entry name" value="RNA_Proc_DNA_Dmg_Regulator"/>
</dbReference>
<keyword evidence="5" id="KW-0507">mRNA processing</keyword>
<evidence type="ECO:0000256" key="5">
    <source>
        <dbReference type="ARBA" id="ARBA00022664"/>
    </source>
</evidence>
<accession>A0A5N6QJP4</accession>
<comment type="similarity">
    <text evidence="3">Belongs to the SDE2 family.</text>
</comment>
<dbReference type="InterPro" id="IPR029071">
    <property type="entry name" value="Ubiquitin-like_domsf"/>
</dbReference>
<keyword evidence="8" id="KW-0131">Cell cycle</keyword>
<evidence type="ECO:0000256" key="8">
    <source>
        <dbReference type="ARBA" id="ARBA00023306"/>
    </source>
</evidence>
<evidence type="ECO:0000256" key="1">
    <source>
        <dbReference type="ARBA" id="ARBA00004123"/>
    </source>
</evidence>
<evidence type="ECO:0000256" key="9">
    <source>
        <dbReference type="SAM" id="Coils"/>
    </source>
</evidence>
<dbReference type="GO" id="GO:0008380">
    <property type="term" value="P:RNA splicing"/>
    <property type="evidence" value="ECO:0007669"/>
    <property type="project" value="UniProtKB-KW"/>
</dbReference>
<dbReference type="InterPro" id="IPR053822">
    <property type="entry name" value="SDE2-like_dom"/>
</dbReference>
<evidence type="ECO:0000256" key="10">
    <source>
        <dbReference type="SAM" id="MobiDB-lite"/>
    </source>
</evidence>
<evidence type="ECO:0000256" key="2">
    <source>
        <dbReference type="ARBA" id="ARBA00004496"/>
    </source>
</evidence>
<keyword evidence="4" id="KW-0963">Cytoplasm</keyword>
<evidence type="ECO:0000256" key="3">
    <source>
        <dbReference type="ARBA" id="ARBA00008726"/>
    </source>
</evidence>